<feature type="domain" description="Activator of Hsp90 ATPase homologue 1/2-like C-terminal" evidence="2">
    <location>
        <begin position="35"/>
        <end position="146"/>
    </location>
</feature>
<evidence type="ECO:0000256" key="1">
    <source>
        <dbReference type="ARBA" id="ARBA00006817"/>
    </source>
</evidence>
<dbReference type="SUPFAM" id="SSF55961">
    <property type="entry name" value="Bet v1-like"/>
    <property type="match status" value="1"/>
</dbReference>
<dbReference type="InterPro" id="IPR023393">
    <property type="entry name" value="START-like_dom_sf"/>
</dbReference>
<dbReference type="RefSeq" id="WP_120554312.1">
    <property type="nucleotide sequence ID" value="NZ_RAWK01000023.1"/>
</dbReference>
<evidence type="ECO:0000313" key="4">
    <source>
        <dbReference type="Proteomes" id="UP000267003"/>
    </source>
</evidence>
<keyword evidence="4" id="KW-1185">Reference proteome</keyword>
<comment type="similarity">
    <text evidence="1">Belongs to the AHA1 family.</text>
</comment>
<protein>
    <submittedName>
        <fullName evidence="3">SRPBCC family protein</fullName>
    </submittedName>
</protein>
<dbReference type="Gene3D" id="3.30.530.20">
    <property type="match status" value="1"/>
</dbReference>
<organism evidence="3 4">
    <name type="scientific">Corallococcus aberystwythensis</name>
    <dbReference type="NCBI Taxonomy" id="2316722"/>
    <lineage>
        <taxon>Bacteria</taxon>
        <taxon>Pseudomonadati</taxon>
        <taxon>Myxococcota</taxon>
        <taxon>Myxococcia</taxon>
        <taxon>Myxococcales</taxon>
        <taxon>Cystobacterineae</taxon>
        <taxon>Myxococcaceae</taxon>
        <taxon>Corallococcus</taxon>
    </lineage>
</organism>
<sequence length="189" mass="21154">MSSHRAKYTPGPAAGARIHKEGEKWTLVLVRDLRHPPAKVWEAITDPAHLREWAPFDPDRNLASVGAVKLTTVGAPKEHVAESQVKRAEAPKLLEYGWGGNDMRWELEPLQSGGTRLTLWHNIHRGFISMGAAGWHICFDVLDQLLAGERLGRIVGPDAMQFEGWQRLNAEYAQQFGVEPPHFPSTPRT</sequence>
<evidence type="ECO:0000313" key="3">
    <source>
        <dbReference type="EMBL" id="RKH72501.1"/>
    </source>
</evidence>
<dbReference type="CDD" id="cd08899">
    <property type="entry name" value="SRPBCC_CalC_Aha1-like_6"/>
    <property type="match status" value="1"/>
</dbReference>
<dbReference type="Pfam" id="PF08327">
    <property type="entry name" value="AHSA1"/>
    <property type="match status" value="1"/>
</dbReference>
<gene>
    <name evidence="3" type="ORF">D7W81_05770</name>
</gene>
<dbReference type="AlphaFoldDB" id="A0A3A8QXL2"/>
<dbReference type="InterPro" id="IPR013538">
    <property type="entry name" value="ASHA1/2-like_C"/>
</dbReference>
<reference evidence="4" key="1">
    <citation type="submission" date="2018-09" db="EMBL/GenBank/DDBJ databases">
        <authorList>
            <person name="Livingstone P.G."/>
            <person name="Whitworth D.E."/>
        </authorList>
    </citation>
    <scope>NUCLEOTIDE SEQUENCE [LARGE SCALE GENOMIC DNA]</scope>
    <source>
        <strain evidence="4">AB050A</strain>
    </source>
</reference>
<dbReference type="EMBL" id="RAWK01000023">
    <property type="protein sequence ID" value="RKH72501.1"/>
    <property type="molecule type" value="Genomic_DNA"/>
</dbReference>
<dbReference type="Proteomes" id="UP000267003">
    <property type="component" value="Unassembled WGS sequence"/>
</dbReference>
<name>A0A3A8QXL2_9BACT</name>
<accession>A0A3A8QXL2</accession>
<proteinExistence type="inferred from homology"/>
<evidence type="ECO:0000259" key="2">
    <source>
        <dbReference type="Pfam" id="PF08327"/>
    </source>
</evidence>
<dbReference type="OrthoDB" id="9803476at2"/>
<comment type="caution">
    <text evidence="3">The sequence shown here is derived from an EMBL/GenBank/DDBJ whole genome shotgun (WGS) entry which is preliminary data.</text>
</comment>